<dbReference type="OrthoDB" id="3687641at2759"/>
<protein>
    <recommendedName>
        <fullName evidence="6">Cyclochlorotine biosynthesis protein O</fullName>
    </recommendedName>
</protein>
<name>A0A2G5HYX0_CERBT</name>
<evidence type="ECO:0000256" key="1">
    <source>
        <dbReference type="ARBA" id="ARBA00035112"/>
    </source>
</evidence>
<sequence length="253" mass="29483">MVTNEGVLTKNEHLTAFCNISAPVYNDIELGIEHVRVDGELWWDENNIFRQDPSPETDQAWEDLIGGEANRILVSKEDWVKTGLDPQVGAQWVGDPTGQTYMAEINVFHLIHCLDMIRRGAFMDYYEFARPINPLYWSHFYHCLDMLRQELMCTASLDLSPLCRRWDDILRYRNERQMSKEQLDMMLNHSRPAHSNEIKIPAHAIKLLESIGRWKEMDRSKDFSFVDGGDYGRNDMDGLPHVKPNPLRSRYGP</sequence>
<dbReference type="Proteomes" id="UP001302367">
    <property type="component" value="Chromosome 2"/>
</dbReference>
<proteinExistence type="inferred from homology"/>
<dbReference type="Proteomes" id="UP000230605">
    <property type="component" value="Chromosome 2"/>
</dbReference>
<evidence type="ECO:0000313" key="5">
    <source>
        <dbReference type="Proteomes" id="UP001302367"/>
    </source>
</evidence>
<evidence type="ECO:0008006" key="6">
    <source>
        <dbReference type="Google" id="ProtNLM"/>
    </source>
</evidence>
<organism evidence="2 4">
    <name type="scientific">Cercospora beticola</name>
    <name type="common">Sugarbeet leaf spot fungus</name>
    <dbReference type="NCBI Taxonomy" id="122368"/>
    <lineage>
        <taxon>Eukaryota</taxon>
        <taxon>Fungi</taxon>
        <taxon>Dikarya</taxon>
        <taxon>Ascomycota</taxon>
        <taxon>Pezizomycotina</taxon>
        <taxon>Dothideomycetes</taxon>
        <taxon>Dothideomycetidae</taxon>
        <taxon>Mycosphaerellales</taxon>
        <taxon>Mycosphaerellaceae</taxon>
        <taxon>Cercospora</taxon>
    </lineage>
</organism>
<evidence type="ECO:0000313" key="3">
    <source>
        <dbReference type="EMBL" id="WPA99149.1"/>
    </source>
</evidence>
<dbReference type="EMBL" id="LKMD01000102">
    <property type="protein sequence ID" value="PIA97726.1"/>
    <property type="molecule type" value="Genomic_DNA"/>
</dbReference>
<gene>
    <name evidence="2" type="ORF">CB0940_06511</name>
    <name evidence="3" type="ORF">RHO25_003765</name>
</gene>
<keyword evidence="5" id="KW-1185">Reference proteome</keyword>
<dbReference type="PANTHER" id="PTHR33365">
    <property type="entry name" value="YALI0B05434P"/>
    <property type="match status" value="1"/>
</dbReference>
<dbReference type="EMBL" id="CP134185">
    <property type="protein sequence ID" value="WPA99149.1"/>
    <property type="molecule type" value="Genomic_DNA"/>
</dbReference>
<evidence type="ECO:0000313" key="2">
    <source>
        <dbReference type="EMBL" id="PIA97726.1"/>
    </source>
</evidence>
<dbReference type="GO" id="GO:0043386">
    <property type="term" value="P:mycotoxin biosynthetic process"/>
    <property type="evidence" value="ECO:0007669"/>
    <property type="project" value="InterPro"/>
</dbReference>
<accession>A0A2G5HYX0</accession>
<comment type="similarity">
    <text evidence="1">Belongs to the ustYa family.</text>
</comment>
<reference evidence="3 5" key="2">
    <citation type="submission" date="2023-09" db="EMBL/GenBank/DDBJ databases">
        <title>Complete-Gapless Cercospora beticola genome.</title>
        <authorList>
            <person name="Wyatt N.A."/>
            <person name="Spanner R.E."/>
            <person name="Bolton M.D."/>
        </authorList>
    </citation>
    <scope>NUCLEOTIDE SEQUENCE [LARGE SCALE GENOMIC DNA]</scope>
    <source>
        <strain evidence="3">Cb09-40</strain>
    </source>
</reference>
<dbReference type="Pfam" id="PF11807">
    <property type="entry name" value="UstYa"/>
    <property type="match status" value="1"/>
</dbReference>
<dbReference type="AlphaFoldDB" id="A0A2G5HYX0"/>
<dbReference type="PANTHER" id="PTHR33365:SF14">
    <property type="entry name" value="TAT PATHWAY SIGNAL SEQUENCE"/>
    <property type="match status" value="1"/>
</dbReference>
<reference evidence="2 4" key="1">
    <citation type="submission" date="2015-10" db="EMBL/GenBank/DDBJ databases">
        <title>The cercosporin biosynthetic gene cluster was horizontally transferred to several fungal lineages and shown to be expanded in Cercospora beticola based on microsynteny with recipient genomes.</title>
        <authorList>
            <person name="De Jonge R."/>
            <person name="Ebert M.K."/>
            <person name="Suttle J.C."/>
            <person name="Jurick Ii W.M."/>
            <person name="Secor G.A."/>
            <person name="Thomma B.P."/>
            <person name="Van De Peer Y."/>
            <person name="Bolton M.D."/>
        </authorList>
    </citation>
    <scope>NUCLEOTIDE SEQUENCE [LARGE SCALE GENOMIC DNA]</scope>
    <source>
        <strain evidence="2 4">09-40</strain>
    </source>
</reference>
<dbReference type="InterPro" id="IPR021765">
    <property type="entry name" value="UstYa-like"/>
</dbReference>
<evidence type="ECO:0000313" key="4">
    <source>
        <dbReference type="Proteomes" id="UP000230605"/>
    </source>
</evidence>